<evidence type="ECO:0000313" key="2">
    <source>
        <dbReference type="EMBL" id="MDM8146858.1"/>
    </source>
</evidence>
<dbReference type="Proteomes" id="UP001228403">
    <property type="component" value="Unassembled WGS sequence"/>
</dbReference>
<evidence type="ECO:0000313" key="3">
    <source>
        <dbReference type="Proteomes" id="UP001228403"/>
    </source>
</evidence>
<accession>A0ABT7U9E0</accession>
<dbReference type="EMBL" id="JAUDCF010000058">
    <property type="protein sequence ID" value="MDM8146858.1"/>
    <property type="molecule type" value="Genomic_DNA"/>
</dbReference>
<feature type="transmembrane region" description="Helical" evidence="1">
    <location>
        <begin position="136"/>
        <end position="157"/>
    </location>
</feature>
<evidence type="ECO:0000256" key="1">
    <source>
        <dbReference type="SAM" id="Phobius"/>
    </source>
</evidence>
<evidence type="ECO:0008006" key="4">
    <source>
        <dbReference type="Google" id="ProtNLM"/>
    </source>
</evidence>
<organism evidence="2 3">
    <name type="scientific">Bacteroides eggerthii</name>
    <dbReference type="NCBI Taxonomy" id="28111"/>
    <lineage>
        <taxon>Bacteria</taxon>
        <taxon>Pseudomonadati</taxon>
        <taxon>Bacteroidota</taxon>
        <taxon>Bacteroidia</taxon>
        <taxon>Bacteroidales</taxon>
        <taxon>Bacteroidaceae</taxon>
        <taxon>Bacteroides</taxon>
    </lineage>
</organism>
<gene>
    <name evidence="2" type="ORF">QUW02_13170</name>
</gene>
<keyword evidence="3" id="KW-1185">Reference proteome</keyword>
<keyword evidence="1" id="KW-0812">Transmembrane</keyword>
<keyword evidence="1" id="KW-0472">Membrane</keyword>
<name>A0ABT7U9E0_9BACE</name>
<sequence length="158" mass="17777">MNMGIGKGKSDKIYIDGLIESSGNEGKILQVEHSLAENIAELKQTSAALNAAIDRMESIVSKFNSSVQEMQAKKIGAQVHPQTLKSLNNICTNFVVEVGRQLMAHRDNQLELQKEHEKRIARMLEKNEGVWLSNRWLKILTIVMTICYFAVLLCAFCK</sequence>
<protein>
    <recommendedName>
        <fullName evidence="4">Mobilization protein</fullName>
    </recommendedName>
</protein>
<reference evidence="3" key="1">
    <citation type="submission" date="2023-07" db="EMBL/GenBank/DDBJ databases">
        <title>Identification and characterization of horizontal gene transfer across gut microbiota members of farm animals based on homology search.</title>
        <authorList>
            <person name="Schwarzerova J."/>
            <person name="Nykrynova M."/>
            <person name="Jureckova K."/>
            <person name="Cejkova D."/>
            <person name="Rychlik I."/>
        </authorList>
    </citation>
    <scope>NUCLEOTIDE SEQUENCE [LARGE SCALE GENOMIC DNA]</scope>
    <source>
        <strain evidence="3">ET4</strain>
    </source>
</reference>
<proteinExistence type="predicted"/>
<keyword evidence="1" id="KW-1133">Transmembrane helix</keyword>
<comment type="caution">
    <text evidence="2">The sequence shown here is derived from an EMBL/GenBank/DDBJ whole genome shotgun (WGS) entry which is preliminary data.</text>
</comment>